<gene>
    <name evidence="2" type="ORF">D915_003430</name>
</gene>
<comment type="caution">
    <text evidence="2">The sequence shown here is derived from an EMBL/GenBank/DDBJ whole genome shotgun (WGS) entry which is preliminary data.</text>
</comment>
<reference evidence="2" key="1">
    <citation type="submission" date="2019-03" db="EMBL/GenBank/DDBJ databases">
        <title>Improved annotation for the trematode Fasciola hepatica.</title>
        <authorList>
            <person name="Choi Y.-J."/>
            <person name="Martin J."/>
            <person name="Mitreva M."/>
        </authorList>
    </citation>
    <scope>NUCLEOTIDE SEQUENCE [LARGE SCALE GENOMIC DNA]</scope>
</reference>
<dbReference type="EMBL" id="JXXN02000946">
    <property type="protein sequence ID" value="THD25896.1"/>
    <property type="molecule type" value="Genomic_DNA"/>
</dbReference>
<evidence type="ECO:0000313" key="3">
    <source>
        <dbReference type="Proteomes" id="UP000230066"/>
    </source>
</evidence>
<feature type="compositionally biased region" description="Low complexity" evidence="1">
    <location>
        <begin position="259"/>
        <end position="269"/>
    </location>
</feature>
<accession>A0A4E0REB3</accession>
<protein>
    <submittedName>
        <fullName evidence="2">Uncharacterized protein</fullName>
    </submittedName>
</protein>
<feature type="compositionally biased region" description="Basic and acidic residues" evidence="1">
    <location>
        <begin position="270"/>
        <end position="286"/>
    </location>
</feature>
<keyword evidence="3" id="KW-1185">Reference proteome</keyword>
<name>A0A4E0REB3_FASHE</name>
<feature type="region of interest" description="Disordered" evidence="1">
    <location>
        <begin position="259"/>
        <end position="286"/>
    </location>
</feature>
<feature type="region of interest" description="Disordered" evidence="1">
    <location>
        <begin position="1"/>
        <end position="28"/>
    </location>
</feature>
<dbReference type="AlphaFoldDB" id="A0A4E0REB3"/>
<evidence type="ECO:0000313" key="2">
    <source>
        <dbReference type="EMBL" id="THD25896.1"/>
    </source>
</evidence>
<dbReference type="Proteomes" id="UP000230066">
    <property type="component" value="Unassembled WGS sequence"/>
</dbReference>
<evidence type="ECO:0000256" key="1">
    <source>
        <dbReference type="SAM" id="MobiDB-lite"/>
    </source>
</evidence>
<proteinExistence type="predicted"/>
<feature type="compositionally biased region" description="Low complexity" evidence="1">
    <location>
        <begin position="8"/>
        <end position="19"/>
    </location>
</feature>
<organism evidence="2 3">
    <name type="scientific">Fasciola hepatica</name>
    <name type="common">Liver fluke</name>
    <dbReference type="NCBI Taxonomy" id="6192"/>
    <lineage>
        <taxon>Eukaryota</taxon>
        <taxon>Metazoa</taxon>
        <taxon>Spiralia</taxon>
        <taxon>Lophotrochozoa</taxon>
        <taxon>Platyhelminthes</taxon>
        <taxon>Trematoda</taxon>
        <taxon>Digenea</taxon>
        <taxon>Plagiorchiida</taxon>
        <taxon>Echinostomata</taxon>
        <taxon>Echinostomatoidea</taxon>
        <taxon>Fasciolidae</taxon>
        <taxon>Fasciola</taxon>
    </lineage>
</organism>
<sequence length="351" mass="39832">MQYDRGESILSKLSSPSSSAIRRGPKNIDLHPVTNTTYTEVFTSPVKVSRKSTVEQNSWPIFHGPHPGLISDNLKTIPFAKTQNQPVNQLLMTATFWNNLSLCIRQQQEQQHHQHEQHPPYQLQPTEKIHQKLPHLNYTVRSFDDAESINPSPEDKGFGLKLGRLGDKRTRYIDESLAITGTTLAIKSTAATTPSSTQPMTVQATSTDLQENLVNEALSENSQTTIRCPVCRTVIHGHELTAHLRLELEQVRDDQWFSKFSSSTSPQSQHETKRHASTEQIHSEMRYHEFLKIKSRRNMRNNQFKTSPRNPGAQHDQNEATVSLENVFCPSVSNLHGILNSSRDAWDVNTQ</sequence>